<dbReference type="EC" id="3.5.99.2" evidence="1"/>
<dbReference type="Pfam" id="PF03070">
    <property type="entry name" value="TENA_THI-4"/>
    <property type="match status" value="1"/>
</dbReference>
<dbReference type="GO" id="GO:0050334">
    <property type="term" value="F:thiaminase activity"/>
    <property type="evidence" value="ECO:0007669"/>
    <property type="project" value="UniProtKB-EC"/>
</dbReference>
<comment type="pathway">
    <text evidence="1">Cofactor biosynthesis; thiamine diphosphate biosynthesis.</text>
</comment>
<dbReference type="PANTHER" id="PTHR43198:SF2">
    <property type="entry name" value="SI:CH1073-67J19.1-RELATED"/>
    <property type="match status" value="1"/>
</dbReference>
<sequence length="229" mass="25469">MTASPAPTSFATLLGRCAPEWEAYCRHAFVRGLAAGTLPAEAFRHYLRQDYLFLVHFARAWGLAVYKSRSIAELRQGLDSLKAIVDLEMGLHVDYCAQWGIAEAELDALPEARETMAYTRYVLDAGHRGDLLDLHVALAPCLVGYADIARWIEAQPFTVRGPANPYEAWIAMYLSEEFQAAARAERDWLDARLAGQTAERLDGLAATFRDATRLEIDFWQMGLNASAAA</sequence>
<dbReference type="Proteomes" id="UP001595756">
    <property type="component" value="Unassembled WGS sequence"/>
</dbReference>
<comment type="catalytic activity">
    <reaction evidence="1">
        <text>4-amino-5-aminomethyl-2-methylpyrimidine + H2O = 4-amino-5-hydroxymethyl-2-methylpyrimidine + NH4(+)</text>
        <dbReference type="Rhea" id="RHEA:31799"/>
        <dbReference type="ChEBI" id="CHEBI:15377"/>
        <dbReference type="ChEBI" id="CHEBI:16892"/>
        <dbReference type="ChEBI" id="CHEBI:28938"/>
        <dbReference type="ChEBI" id="CHEBI:63416"/>
        <dbReference type="EC" id="3.5.99.2"/>
    </reaction>
</comment>
<dbReference type="CDD" id="cd19367">
    <property type="entry name" value="TenA_C_ScTHI20-like"/>
    <property type="match status" value="1"/>
</dbReference>
<dbReference type="RefSeq" id="WP_376813955.1">
    <property type="nucleotide sequence ID" value="NZ_JBHSDY010000010.1"/>
</dbReference>
<dbReference type="InterPro" id="IPR050967">
    <property type="entry name" value="Thiamine_Salvage_TenA"/>
</dbReference>
<dbReference type="InterPro" id="IPR027574">
    <property type="entry name" value="Thiaminase_II"/>
</dbReference>
<feature type="domain" description="Thiaminase-2/PQQC" evidence="2">
    <location>
        <begin position="18"/>
        <end position="224"/>
    </location>
</feature>
<comment type="catalytic activity">
    <reaction evidence="1">
        <text>thiamine + H2O = 5-(2-hydroxyethyl)-4-methylthiazole + 4-amino-5-hydroxymethyl-2-methylpyrimidine + H(+)</text>
        <dbReference type="Rhea" id="RHEA:17509"/>
        <dbReference type="ChEBI" id="CHEBI:15377"/>
        <dbReference type="ChEBI" id="CHEBI:15378"/>
        <dbReference type="ChEBI" id="CHEBI:16892"/>
        <dbReference type="ChEBI" id="CHEBI:17957"/>
        <dbReference type="ChEBI" id="CHEBI:18385"/>
        <dbReference type="EC" id="3.5.99.2"/>
    </reaction>
</comment>
<dbReference type="PANTHER" id="PTHR43198">
    <property type="entry name" value="BIFUNCTIONAL TH2 PROTEIN"/>
    <property type="match status" value="1"/>
</dbReference>
<evidence type="ECO:0000256" key="1">
    <source>
        <dbReference type="RuleBase" id="RU363093"/>
    </source>
</evidence>
<evidence type="ECO:0000313" key="4">
    <source>
        <dbReference type="Proteomes" id="UP001595756"/>
    </source>
</evidence>
<dbReference type="EMBL" id="JBHSDY010000010">
    <property type="protein sequence ID" value="MFC4299422.1"/>
    <property type="molecule type" value="Genomic_DNA"/>
</dbReference>
<keyword evidence="1" id="KW-0784">Thiamine biosynthesis</keyword>
<keyword evidence="4" id="KW-1185">Reference proteome</keyword>
<comment type="function">
    <text evidence="1">Catalyzes an amino-pyrimidine hydrolysis reaction at the C5' of the pyrimidine moiety of thiamine compounds, a reaction that is part of a thiamine salvage pathway.</text>
</comment>
<proteinExistence type="inferred from homology"/>
<dbReference type="InterPro" id="IPR004305">
    <property type="entry name" value="Thiaminase-2/PQQC"/>
</dbReference>
<evidence type="ECO:0000313" key="3">
    <source>
        <dbReference type="EMBL" id="MFC4299422.1"/>
    </source>
</evidence>
<name>A0ABV8S2T3_9BURK</name>
<dbReference type="NCBIfam" id="TIGR04306">
    <property type="entry name" value="salvage_TenA"/>
    <property type="match status" value="1"/>
</dbReference>
<evidence type="ECO:0000259" key="2">
    <source>
        <dbReference type="Pfam" id="PF03070"/>
    </source>
</evidence>
<organism evidence="3 4">
    <name type="scientific">Castellaniella hirudinis</name>
    <dbReference type="NCBI Taxonomy" id="1144617"/>
    <lineage>
        <taxon>Bacteria</taxon>
        <taxon>Pseudomonadati</taxon>
        <taxon>Pseudomonadota</taxon>
        <taxon>Betaproteobacteria</taxon>
        <taxon>Burkholderiales</taxon>
        <taxon>Alcaligenaceae</taxon>
        <taxon>Castellaniella</taxon>
    </lineage>
</organism>
<gene>
    <name evidence="3" type="primary">tenA</name>
    <name evidence="3" type="ORF">ACFO0J_15370</name>
</gene>
<accession>A0ABV8S2T3</accession>
<comment type="caution">
    <text evidence="3">The sequence shown here is derived from an EMBL/GenBank/DDBJ whole genome shotgun (WGS) entry which is preliminary data.</text>
</comment>
<dbReference type="SUPFAM" id="SSF48613">
    <property type="entry name" value="Heme oxygenase-like"/>
    <property type="match status" value="1"/>
</dbReference>
<protein>
    <recommendedName>
        <fullName evidence="1">Aminopyrimidine aminohydrolase</fullName>
        <ecNumber evidence="1">3.5.99.2</ecNumber>
    </recommendedName>
</protein>
<dbReference type="InterPro" id="IPR016084">
    <property type="entry name" value="Haem_Oase-like_multi-hlx"/>
</dbReference>
<comment type="similarity">
    <text evidence="1">Belongs to the TenA family.</text>
</comment>
<dbReference type="Gene3D" id="1.20.910.10">
    <property type="entry name" value="Heme oxygenase-like"/>
    <property type="match status" value="1"/>
</dbReference>
<keyword evidence="1 3" id="KW-0378">Hydrolase</keyword>
<reference evidence="4" key="1">
    <citation type="journal article" date="2019" name="Int. J. Syst. Evol. Microbiol.">
        <title>The Global Catalogue of Microorganisms (GCM) 10K type strain sequencing project: providing services to taxonomists for standard genome sequencing and annotation.</title>
        <authorList>
            <consortium name="The Broad Institute Genomics Platform"/>
            <consortium name="The Broad Institute Genome Sequencing Center for Infectious Disease"/>
            <person name="Wu L."/>
            <person name="Ma J."/>
        </authorList>
    </citation>
    <scope>NUCLEOTIDE SEQUENCE [LARGE SCALE GENOMIC DNA]</scope>
    <source>
        <strain evidence="4">CGMCC 1.19029</strain>
    </source>
</reference>